<dbReference type="EMBL" id="JAXOVC010000001">
    <property type="protein sequence ID" value="KAK4507606.1"/>
    <property type="molecule type" value="Genomic_DNA"/>
</dbReference>
<sequence length="302" mass="33457">MAHLDDTLQIVSRTVRWEGDDRLELDELCADIHKALWELTEVEAVRTALNILLINRNLPTICRCQFHLHLSALTENDEDAIQHFEKAQKQFEKLQTAVYVHGLRDARIDKLRKQVERFEAWIDGSISKPALDLGPSPDYHRPTPLPEEMEEVEEAEKESDSEAEGQNTKGEAVILPTKESSSAQPDMASGEVGEEEVSSTQSRPEDLGGPEGQQLGRSDATRPRSIESIMPIPGIGVDEAVDHTKQGSTSPNEETIVPSTLFPAVKHGVEEVNTNAVITPQPKPQVDSESIPTRYSNGKSKT</sequence>
<evidence type="ECO:0000313" key="2">
    <source>
        <dbReference type="EMBL" id="KAK4507606.1"/>
    </source>
</evidence>
<name>A0ABR0F2N7_ZASCE</name>
<feature type="compositionally biased region" description="Polar residues" evidence="1">
    <location>
        <begin position="287"/>
        <end position="302"/>
    </location>
</feature>
<reference evidence="2 3" key="1">
    <citation type="journal article" date="2023" name="G3 (Bethesda)">
        <title>A chromosome-level genome assembly of Zasmidium syzygii isolated from banana leaves.</title>
        <authorList>
            <person name="van Westerhoven A.C."/>
            <person name="Mehrabi R."/>
            <person name="Talebi R."/>
            <person name="Steentjes M.B.F."/>
            <person name="Corcolon B."/>
            <person name="Chong P.A."/>
            <person name="Kema G.H.J."/>
            <person name="Seidl M.F."/>
        </authorList>
    </citation>
    <scope>NUCLEOTIDE SEQUENCE [LARGE SCALE GENOMIC DNA]</scope>
    <source>
        <strain evidence="2 3">P124</strain>
    </source>
</reference>
<evidence type="ECO:0000256" key="1">
    <source>
        <dbReference type="SAM" id="MobiDB-lite"/>
    </source>
</evidence>
<protein>
    <submittedName>
        <fullName evidence="2">Uncharacterized protein</fullName>
    </submittedName>
</protein>
<accession>A0ABR0F2N7</accession>
<proteinExistence type="predicted"/>
<organism evidence="2 3">
    <name type="scientific">Zasmidium cellare</name>
    <name type="common">Wine cellar mold</name>
    <name type="synonym">Racodium cellare</name>
    <dbReference type="NCBI Taxonomy" id="395010"/>
    <lineage>
        <taxon>Eukaryota</taxon>
        <taxon>Fungi</taxon>
        <taxon>Dikarya</taxon>
        <taxon>Ascomycota</taxon>
        <taxon>Pezizomycotina</taxon>
        <taxon>Dothideomycetes</taxon>
        <taxon>Dothideomycetidae</taxon>
        <taxon>Mycosphaerellales</taxon>
        <taxon>Mycosphaerellaceae</taxon>
        <taxon>Zasmidium</taxon>
    </lineage>
</organism>
<feature type="region of interest" description="Disordered" evidence="1">
    <location>
        <begin position="129"/>
        <end position="235"/>
    </location>
</feature>
<evidence type="ECO:0000313" key="3">
    <source>
        <dbReference type="Proteomes" id="UP001305779"/>
    </source>
</evidence>
<feature type="region of interest" description="Disordered" evidence="1">
    <location>
        <begin position="274"/>
        <end position="302"/>
    </location>
</feature>
<feature type="compositionally biased region" description="Acidic residues" evidence="1">
    <location>
        <begin position="147"/>
        <end position="163"/>
    </location>
</feature>
<keyword evidence="3" id="KW-1185">Reference proteome</keyword>
<dbReference type="Proteomes" id="UP001305779">
    <property type="component" value="Unassembled WGS sequence"/>
</dbReference>
<comment type="caution">
    <text evidence="2">The sequence shown here is derived from an EMBL/GenBank/DDBJ whole genome shotgun (WGS) entry which is preliminary data.</text>
</comment>
<gene>
    <name evidence="2" type="ORF">PRZ48_001341</name>
</gene>